<accession>W7TNI9</accession>
<dbReference type="EMBL" id="AZIL01000429">
    <property type="protein sequence ID" value="EWM27617.1"/>
    <property type="molecule type" value="Genomic_DNA"/>
</dbReference>
<dbReference type="AlphaFoldDB" id="W7TNI9"/>
<evidence type="ECO:0000313" key="2">
    <source>
        <dbReference type="Proteomes" id="UP000019335"/>
    </source>
</evidence>
<name>W7TNI9_9STRA</name>
<proteinExistence type="predicted"/>
<sequence>MRFSKGNHGMYHEQQVYRMDGFVQRNRRLPQVECSRAQAVVVRTPKTNQFRLFDGADTHTTSDLNFVRDKQSGGQDCGFAWTASVAPTGGGEKAAVHDPSNLPSPLVPLACAGLPGIRLVLHAIMRAYL</sequence>
<dbReference type="OrthoDB" id="1111734at2759"/>
<comment type="caution">
    <text evidence="1">The sequence shown here is derived from an EMBL/GenBank/DDBJ whole genome shotgun (WGS) entry which is preliminary data.</text>
</comment>
<protein>
    <submittedName>
        <fullName evidence="1">Uncharacterized protein</fullName>
    </submittedName>
</protein>
<evidence type="ECO:0000313" key="1">
    <source>
        <dbReference type="EMBL" id="EWM27617.1"/>
    </source>
</evidence>
<keyword evidence="2" id="KW-1185">Reference proteome</keyword>
<gene>
    <name evidence="1" type="ORF">Naga_100069g11</name>
</gene>
<dbReference type="Proteomes" id="UP000019335">
    <property type="component" value="Chromosome 6"/>
</dbReference>
<organism evidence="1 2">
    <name type="scientific">Nannochloropsis gaditana</name>
    <dbReference type="NCBI Taxonomy" id="72520"/>
    <lineage>
        <taxon>Eukaryota</taxon>
        <taxon>Sar</taxon>
        <taxon>Stramenopiles</taxon>
        <taxon>Ochrophyta</taxon>
        <taxon>Eustigmatophyceae</taxon>
        <taxon>Eustigmatales</taxon>
        <taxon>Monodopsidaceae</taxon>
        <taxon>Nannochloropsis</taxon>
    </lineage>
</organism>
<reference evidence="1 2" key="1">
    <citation type="journal article" date="2014" name="Mol. Plant">
        <title>Chromosome Scale Genome Assembly and Transcriptome Profiling of Nannochloropsis gaditana in Nitrogen Depletion.</title>
        <authorList>
            <person name="Corteggiani Carpinelli E."/>
            <person name="Telatin A."/>
            <person name="Vitulo N."/>
            <person name="Forcato C."/>
            <person name="D'Angelo M."/>
            <person name="Schiavon R."/>
            <person name="Vezzi A."/>
            <person name="Giacometti G.M."/>
            <person name="Morosinotto T."/>
            <person name="Valle G."/>
        </authorList>
    </citation>
    <scope>NUCLEOTIDE SEQUENCE [LARGE SCALE GENOMIC DNA]</scope>
    <source>
        <strain evidence="1 2">B-31</strain>
    </source>
</reference>